<evidence type="ECO:0000313" key="7">
    <source>
        <dbReference type="EMBL" id="MTV32862.1"/>
    </source>
</evidence>
<reference evidence="7 8" key="1">
    <citation type="submission" date="2019-11" db="EMBL/GenBank/DDBJ databases">
        <title>Whole-genome sequence of a Rhodoblastus acidophilus DSM 142.</title>
        <authorList>
            <person name="Kyndt J.A."/>
            <person name="Meyer T.E."/>
        </authorList>
    </citation>
    <scope>NUCLEOTIDE SEQUENCE [LARGE SCALE GENOMIC DNA]</scope>
    <source>
        <strain evidence="7 8">DSM 142</strain>
    </source>
</reference>
<accession>A0A6N8DQH9</accession>
<name>A0A6N8DQH9_RHOAC</name>
<dbReference type="GO" id="GO:0005524">
    <property type="term" value="F:ATP binding"/>
    <property type="evidence" value="ECO:0007669"/>
    <property type="project" value="UniProtKB-KW"/>
</dbReference>
<dbReference type="InterPro" id="IPR005494">
    <property type="entry name" value="GSPS_pre-ATP-grasp-like_dom"/>
</dbReference>
<dbReference type="AlphaFoldDB" id="A0A6N8DQH9"/>
<keyword evidence="1" id="KW-0436">Ligase</keyword>
<dbReference type="GO" id="GO:0016874">
    <property type="term" value="F:ligase activity"/>
    <property type="evidence" value="ECO:0007669"/>
    <property type="project" value="UniProtKB-KW"/>
</dbReference>
<dbReference type="GO" id="GO:0046872">
    <property type="term" value="F:metal ion binding"/>
    <property type="evidence" value="ECO:0007669"/>
    <property type="project" value="UniProtKB-KW"/>
</dbReference>
<dbReference type="InterPro" id="IPR016185">
    <property type="entry name" value="PreATP-grasp_dom_sf"/>
</dbReference>
<organism evidence="7 8">
    <name type="scientific">Rhodoblastus acidophilus</name>
    <name type="common">Rhodopseudomonas acidophila</name>
    <dbReference type="NCBI Taxonomy" id="1074"/>
    <lineage>
        <taxon>Bacteria</taxon>
        <taxon>Pseudomonadati</taxon>
        <taxon>Pseudomonadota</taxon>
        <taxon>Alphaproteobacteria</taxon>
        <taxon>Hyphomicrobiales</taxon>
        <taxon>Rhodoblastaceae</taxon>
        <taxon>Rhodoblastus</taxon>
    </lineage>
</organism>
<comment type="caution">
    <text evidence="7">The sequence shown here is derived from an EMBL/GenBank/DDBJ whole genome shotgun (WGS) entry which is preliminary data.</text>
</comment>
<evidence type="ECO:0000256" key="1">
    <source>
        <dbReference type="ARBA" id="ARBA00022598"/>
    </source>
</evidence>
<keyword evidence="5" id="KW-0460">Magnesium</keyword>
<dbReference type="EMBL" id="WNKS01000022">
    <property type="protein sequence ID" value="MTV32862.1"/>
    <property type="molecule type" value="Genomic_DNA"/>
</dbReference>
<gene>
    <name evidence="7" type="ORF">GJ654_17930</name>
</gene>
<evidence type="ECO:0000256" key="5">
    <source>
        <dbReference type="ARBA" id="ARBA00022842"/>
    </source>
</evidence>
<dbReference type="Gene3D" id="3.30.1490.330">
    <property type="match status" value="1"/>
</dbReference>
<feature type="domain" description="Glutathionylspermidine synthase pre-ATP-grasp-like" evidence="6">
    <location>
        <begin position="14"/>
        <end position="378"/>
    </location>
</feature>
<evidence type="ECO:0000256" key="3">
    <source>
        <dbReference type="ARBA" id="ARBA00022741"/>
    </source>
</evidence>
<dbReference type="RefSeq" id="WP_155447544.1">
    <property type="nucleotide sequence ID" value="NZ_JAOQNR010000021.1"/>
</dbReference>
<proteinExistence type="predicted"/>
<protein>
    <recommendedName>
        <fullName evidence="6">Glutathionylspermidine synthase pre-ATP-grasp-like domain-containing protein</fullName>
    </recommendedName>
</protein>
<keyword evidence="3" id="KW-0547">Nucleotide-binding</keyword>
<keyword evidence="4" id="KW-0067">ATP-binding</keyword>
<evidence type="ECO:0000256" key="2">
    <source>
        <dbReference type="ARBA" id="ARBA00022723"/>
    </source>
</evidence>
<evidence type="ECO:0000259" key="6">
    <source>
        <dbReference type="Pfam" id="PF03738"/>
    </source>
</evidence>
<dbReference type="Pfam" id="PF03738">
    <property type="entry name" value="GSP_synth"/>
    <property type="match status" value="1"/>
</dbReference>
<dbReference type="SUPFAM" id="SSF52440">
    <property type="entry name" value="PreATP-grasp domain"/>
    <property type="match status" value="1"/>
</dbReference>
<dbReference type="SUPFAM" id="SSF56059">
    <property type="entry name" value="Glutathione synthetase ATP-binding domain-like"/>
    <property type="match status" value="1"/>
</dbReference>
<keyword evidence="2" id="KW-0479">Metal-binding</keyword>
<dbReference type="OrthoDB" id="9765517at2"/>
<evidence type="ECO:0000256" key="4">
    <source>
        <dbReference type="ARBA" id="ARBA00022840"/>
    </source>
</evidence>
<dbReference type="Proteomes" id="UP000439113">
    <property type="component" value="Unassembled WGS sequence"/>
</dbReference>
<sequence>MRREASPVRKDFAEQANRIGFAFSHSDGEPYWDESARYVFSLAEIEALEKATLELGALFCELAGRIVASEALMARLGVPDFARDVIAASWRRRDASLYGRFDFSWDGGPKLLEYNADTPTSLFESAVVQWDWLEQMIACGALPKNADQFNALHERLIDRWRLVGEQKFVHFACVIDSVEDRGTTAYLEDCARQAGLPTALIDMGDIGLAADKFVDRSGRAIGKMFKLYPWEWMFDEAFGRAPGLKEARWIEPAWKMLLSNKGALALAWESAPGHPNLLPCFFDDDSRAAELGQKFARKPLRSREGGNVELHGEEVILGPDLAYGGPKIRQALCPLPDFGGNFPVFGSWLVGEEPAGLGVREDISKITGDRSRFMPHCILD</sequence>
<evidence type="ECO:0000313" key="8">
    <source>
        <dbReference type="Proteomes" id="UP000439113"/>
    </source>
</evidence>